<dbReference type="SUPFAM" id="SSF47384">
    <property type="entry name" value="Homodimeric domain of signal transducing histidine kinase"/>
    <property type="match status" value="1"/>
</dbReference>
<dbReference type="PANTHER" id="PTHR45453">
    <property type="entry name" value="PHOSPHATE REGULON SENSOR PROTEIN PHOR"/>
    <property type="match status" value="1"/>
</dbReference>
<evidence type="ECO:0000256" key="4">
    <source>
        <dbReference type="ARBA" id="ARBA00019665"/>
    </source>
</evidence>
<dbReference type="InterPro" id="IPR036097">
    <property type="entry name" value="HisK_dim/P_sf"/>
</dbReference>
<dbReference type="SMART" id="SM00388">
    <property type="entry name" value="HisKA"/>
    <property type="match status" value="1"/>
</dbReference>
<dbReference type="RefSeq" id="WP_198101723.1">
    <property type="nucleotide sequence ID" value="NZ_JAEDAL010000009.1"/>
</dbReference>
<keyword evidence="7" id="KW-0597">Phosphoprotein</keyword>
<evidence type="ECO:0000256" key="18">
    <source>
        <dbReference type="SAM" id="Coils"/>
    </source>
</evidence>
<dbReference type="PANTHER" id="PTHR45453:SF1">
    <property type="entry name" value="PHOSPHATE REGULON SENSOR PROTEIN PHOR"/>
    <property type="match status" value="1"/>
</dbReference>
<dbReference type="InterPro" id="IPR004358">
    <property type="entry name" value="Sig_transdc_His_kin-like_C"/>
</dbReference>
<evidence type="ECO:0000313" key="21">
    <source>
        <dbReference type="Proteomes" id="UP000620139"/>
    </source>
</evidence>
<dbReference type="PRINTS" id="PR00344">
    <property type="entry name" value="BCTRLSENSOR"/>
</dbReference>
<dbReference type="Pfam" id="PF13188">
    <property type="entry name" value="PAS_8"/>
    <property type="match status" value="1"/>
</dbReference>
<evidence type="ECO:0000256" key="17">
    <source>
        <dbReference type="ARBA" id="ARBA00025207"/>
    </source>
</evidence>
<dbReference type="CDD" id="cd00082">
    <property type="entry name" value="HisKA"/>
    <property type="match status" value="1"/>
</dbReference>
<keyword evidence="11" id="KW-0547">Nucleotide-binding</keyword>
<dbReference type="SUPFAM" id="SSF55874">
    <property type="entry name" value="ATPase domain of HSP90 chaperone/DNA topoisomerase II/histidine kinase"/>
    <property type="match status" value="1"/>
</dbReference>
<evidence type="ECO:0000256" key="9">
    <source>
        <dbReference type="ARBA" id="ARBA00022679"/>
    </source>
</evidence>
<keyword evidence="12 20" id="KW-0418">Kinase</keyword>
<dbReference type="InterPro" id="IPR014310">
    <property type="entry name" value="Sig_transdc_His_kinase_PhoR"/>
</dbReference>
<dbReference type="GO" id="GO:0005886">
    <property type="term" value="C:plasma membrane"/>
    <property type="evidence" value="ECO:0007669"/>
    <property type="project" value="UniProtKB-SubCell"/>
</dbReference>
<dbReference type="Gene3D" id="3.30.565.10">
    <property type="entry name" value="Histidine kinase-like ATPase, C-terminal domain"/>
    <property type="match status" value="1"/>
</dbReference>
<dbReference type="Gene3D" id="1.10.287.130">
    <property type="match status" value="1"/>
</dbReference>
<evidence type="ECO:0000256" key="5">
    <source>
        <dbReference type="ARBA" id="ARBA00022448"/>
    </source>
</evidence>
<evidence type="ECO:0000256" key="14">
    <source>
        <dbReference type="ARBA" id="ARBA00022989"/>
    </source>
</evidence>
<dbReference type="GO" id="GO:0006817">
    <property type="term" value="P:phosphate ion transport"/>
    <property type="evidence" value="ECO:0007669"/>
    <property type="project" value="UniProtKB-KW"/>
</dbReference>
<protein>
    <recommendedName>
        <fullName evidence="4">Phosphate regulon sensor protein PhoR</fullName>
        <ecNumber evidence="3">2.7.13.3</ecNumber>
    </recommendedName>
</protein>
<dbReference type="Pfam" id="PF02518">
    <property type="entry name" value="HATPase_c"/>
    <property type="match status" value="1"/>
</dbReference>
<evidence type="ECO:0000256" key="16">
    <source>
        <dbReference type="ARBA" id="ARBA00023136"/>
    </source>
</evidence>
<keyword evidence="18" id="KW-0175">Coiled coil</keyword>
<dbReference type="SUPFAM" id="SSF55785">
    <property type="entry name" value="PYP-like sensor domain (PAS domain)"/>
    <property type="match status" value="1"/>
</dbReference>
<accession>A0A931J261</accession>
<dbReference type="InterPro" id="IPR000014">
    <property type="entry name" value="PAS"/>
</dbReference>
<feature type="domain" description="Histidine kinase" evidence="19">
    <location>
        <begin position="191"/>
        <end position="412"/>
    </location>
</feature>
<dbReference type="EMBL" id="JAEDAL010000009">
    <property type="protein sequence ID" value="MBH9554108.1"/>
    <property type="molecule type" value="Genomic_DNA"/>
</dbReference>
<keyword evidence="6" id="KW-1003">Cell membrane</keyword>
<evidence type="ECO:0000256" key="10">
    <source>
        <dbReference type="ARBA" id="ARBA00022692"/>
    </source>
</evidence>
<dbReference type="InterPro" id="IPR003661">
    <property type="entry name" value="HisK_dim/P_dom"/>
</dbReference>
<evidence type="ECO:0000256" key="7">
    <source>
        <dbReference type="ARBA" id="ARBA00022553"/>
    </source>
</evidence>
<evidence type="ECO:0000256" key="13">
    <source>
        <dbReference type="ARBA" id="ARBA00022840"/>
    </source>
</evidence>
<dbReference type="PROSITE" id="PS50109">
    <property type="entry name" value="HIS_KIN"/>
    <property type="match status" value="1"/>
</dbReference>
<keyword evidence="16" id="KW-0472">Membrane</keyword>
<gene>
    <name evidence="20" type="primary">phoR</name>
    <name evidence="20" type="ORF">I7X43_14780</name>
</gene>
<dbReference type="AlphaFoldDB" id="A0A931J261"/>
<dbReference type="FunFam" id="1.10.287.130:FF:000001">
    <property type="entry name" value="Two-component sensor histidine kinase"/>
    <property type="match status" value="1"/>
</dbReference>
<dbReference type="InterPro" id="IPR036890">
    <property type="entry name" value="HATPase_C_sf"/>
</dbReference>
<comment type="function">
    <text evidence="17">Member of the two-component regulatory system PhoR/PhoB involved in the phosphate regulon genes expression. PhoR may function as a membrane-associated protein kinase that phosphorylates PhoB in response to environmental signals.</text>
</comment>
<dbReference type="InterPro" id="IPR005467">
    <property type="entry name" value="His_kinase_dom"/>
</dbReference>
<evidence type="ECO:0000256" key="8">
    <source>
        <dbReference type="ARBA" id="ARBA00022592"/>
    </source>
</evidence>
<evidence type="ECO:0000256" key="1">
    <source>
        <dbReference type="ARBA" id="ARBA00000085"/>
    </source>
</evidence>
<feature type="coiled-coil region" evidence="18">
    <location>
        <begin position="50"/>
        <end position="81"/>
    </location>
</feature>
<dbReference type="NCBIfam" id="TIGR02966">
    <property type="entry name" value="phoR_proteo"/>
    <property type="match status" value="1"/>
</dbReference>
<keyword evidence="5" id="KW-0813">Transport</keyword>
<dbReference type="GO" id="GO:0000155">
    <property type="term" value="F:phosphorelay sensor kinase activity"/>
    <property type="evidence" value="ECO:0007669"/>
    <property type="project" value="InterPro"/>
</dbReference>
<evidence type="ECO:0000256" key="2">
    <source>
        <dbReference type="ARBA" id="ARBA00004429"/>
    </source>
</evidence>
<evidence type="ECO:0000256" key="6">
    <source>
        <dbReference type="ARBA" id="ARBA00022475"/>
    </source>
</evidence>
<keyword evidence="15" id="KW-0902">Two-component regulatory system</keyword>
<dbReference type="Proteomes" id="UP000620139">
    <property type="component" value="Unassembled WGS sequence"/>
</dbReference>
<keyword evidence="9" id="KW-0808">Transferase</keyword>
<keyword evidence="13" id="KW-0067">ATP-binding</keyword>
<keyword evidence="8" id="KW-0592">Phosphate transport</keyword>
<dbReference type="InterPro" id="IPR050351">
    <property type="entry name" value="BphY/WalK/GraS-like"/>
</dbReference>
<dbReference type="Pfam" id="PF00512">
    <property type="entry name" value="HisKA"/>
    <property type="match status" value="1"/>
</dbReference>
<dbReference type="InterPro" id="IPR003594">
    <property type="entry name" value="HATPase_dom"/>
</dbReference>
<dbReference type="SMART" id="SM00387">
    <property type="entry name" value="HATPase_c"/>
    <property type="match status" value="1"/>
</dbReference>
<proteinExistence type="predicted"/>
<reference evidence="20" key="1">
    <citation type="submission" date="2020-12" db="EMBL/GenBank/DDBJ databases">
        <title>The genome sequence of Inhella sp. 4Y17.</title>
        <authorList>
            <person name="Liu Y."/>
        </authorList>
    </citation>
    <scope>NUCLEOTIDE SEQUENCE</scope>
    <source>
        <strain evidence="20">4Y10</strain>
    </source>
</reference>
<comment type="caution">
    <text evidence="20">The sequence shown here is derived from an EMBL/GenBank/DDBJ whole genome shotgun (WGS) entry which is preliminary data.</text>
</comment>
<dbReference type="GO" id="GO:0004721">
    <property type="term" value="F:phosphoprotein phosphatase activity"/>
    <property type="evidence" value="ECO:0007669"/>
    <property type="project" value="TreeGrafter"/>
</dbReference>
<dbReference type="FunFam" id="3.30.565.10:FF:000006">
    <property type="entry name" value="Sensor histidine kinase WalK"/>
    <property type="match status" value="1"/>
</dbReference>
<dbReference type="GO" id="GO:0016036">
    <property type="term" value="P:cellular response to phosphate starvation"/>
    <property type="evidence" value="ECO:0007669"/>
    <property type="project" value="TreeGrafter"/>
</dbReference>
<dbReference type="GO" id="GO:0005524">
    <property type="term" value="F:ATP binding"/>
    <property type="evidence" value="ECO:0007669"/>
    <property type="project" value="UniProtKB-KW"/>
</dbReference>
<keyword evidence="14" id="KW-1133">Transmembrane helix</keyword>
<evidence type="ECO:0000259" key="19">
    <source>
        <dbReference type="PROSITE" id="PS50109"/>
    </source>
</evidence>
<evidence type="ECO:0000256" key="15">
    <source>
        <dbReference type="ARBA" id="ARBA00023012"/>
    </source>
</evidence>
<name>A0A931J261_9BURK</name>
<organism evidence="20 21">
    <name type="scientific">Inhella gelatinilytica</name>
    <dbReference type="NCBI Taxonomy" id="2795030"/>
    <lineage>
        <taxon>Bacteria</taxon>
        <taxon>Pseudomonadati</taxon>
        <taxon>Pseudomonadota</taxon>
        <taxon>Betaproteobacteria</taxon>
        <taxon>Burkholderiales</taxon>
        <taxon>Sphaerotilaceae</taxon>
        <taxon>Inhella</taxon>
    </lineage>
</organism>
<evidence type="ECO:0000256" key="11">
    <source>
        <dbReference type="ARBA" id="ARBA00022741"/>
    </source>
</evidence>
<dbReference type="EC" id="2.7.13.3" evidence="3"/>
<evidence type="ECO:0000256" key="3">
    <source>
        <dbReference type="ARBA" id="ARBA00012438"/>
    </source>
</evidence>
<comment type="catalytic activity">
    <reaction evidence="1">
        <text>ATP + protein L-histidine = ADP + protein N-phospho-L-histidine.</text>
        <dbReference type="EC" id="2.7.13.3"/>
    </reaction>
</comment>
<dbReference type="InterPro" id="IPR035965">
    <property type="entry name" value="PAS-like_dom_sf"/>
</dbReference>
<evidence type="ECO:0000256" key="12">
    <source>
        <dbReference type="ARBA" id="ARBA00022777"/>
    </source>
</evidence>
<keyword evidence="10" id="KW-0812">Transmembrane</keyword>
<evidence type="ECO:0000313" key="20">
    <source>
        <dbReference type="EMBL" id="MBH9554108.1"/>
    </source>
</evidence>
<keyword evidence="21" id="KW-1185">Reference proteome</keyword>
<comment type="subcellular location">
    <subcellularLocation>
        <location evidence="2">Cell inner membrane</location>
        <topology evidence="2">Multi-pass membrane protein</topology>
    </subcellularLocation>
</comment>
<sequence>MTVQPLEISLGLLAAALVYQGLSQRWRQHRLERWLQQGADKAAPELWGRQARLAERIERALRERERQARDEQQRLAQFLDALEVHPNGLLLLDPQDQVRWFNTAAAQHLGLDPARDQLQNLRNLVRAPIFVALLSGGRDSDQAQFAWNHRQLLVLSRRFGLQSPNPMTLLVTQDVTERTQLERMRRDFVANVSHEVRSPLTVIAGFVETLQTLALTPKEQQHALGLMRQQTDRMQALVADLLTLARLENTPAASLSEAWVDLRALLERCHQHAEVADQGHHALPIRGLETAAGWSLKGQESDWHSALSNLLGNAVRYTPAGGTVELHWTPPDASGWASIAVRDNGIGIAAEHLPRLTERFYRVDASRSRDTGGTGLGLAIVKHVLQQHGAELAIESEPGRGSCFTLRLPLSCLRRTEA</sequence>